<dbReference type="InterPro" id="IPR019420">
    <property type="entry name" value="7TM_GPCR_serpentine_rcpt_Srbc"/>
</dbReference>
<dbReference type="EMBL" id="KQ422573">
    <property type="protein sequence ID" value="KOF74640.1"/>
    <property type="molecule type" value="Genomic_DNA"/>
</dbReference>
<keyword evidence="3 5" id="KW-1133">Transmembrane helix</keyword>
<organism evidence="7">
    <name type="scientific">Octopus bimaculoides</name>
    <name type="common">California two-spotted octopus</name>
    <dbReference type="NCBI Taxonomy" id="37653"/>
    <lineage>
        <taxon>Eukaryota</taxon>
        <taxon>Metazoa</taxon>
        <taxon>Spiralia</taxon>
        <taxon>Lophotrochozoa</taxon>
        <taxon>Mollusca</taxon>
        <taxon>Cephalopoda</taxon>
        <taxon>Coleoidea</taxon>
        <taxon>Octopodiformes</taxon>
        <taxon>Octopoda</taxon>
        <taxon>Incirrata</taxon>
        <taxon>Octopodidae</taxon>
        <taxon>Octopus</taxon>
    </lineage>
</organism>
<feature type="transmembrane region" description="Helical" evidence="5">
    <location>
        <begin position="150"/>
        <end position="171"/>
    </location>
</feature>
<proteinExistence type="predicted"/>
<reference evidence="7" key="1">
    <citation type="submission" date="2015-07" db="EMBL/GenBank/DDBJ databases">
        <title>MeaNS - Measles Nucleotide Surveillance Program.</title>
        <authorList>
            <person name="Tran T."/>
            <person name="Druce J."/>
        </authorList>
    </citation>
    <scope>NUCLEOTIDE SEQUENCE</scope>
    <source>
        <strain evidence="7">UCB-OBI-ISO-001</strain>
        <tissue evidence="7">Gonad</tissue>
    </source>
</reference>
<keyword evidence="2 5" id="KW-0812">Transmembrane</keyword>
<feature type="domain" description="G-protein coupled receptors family 1 profile" evidence="6">
    <location>
        <begin position="1"/>
        <end position="181"/>
    </location>
</feature>
<dbReference type="AlphaFoldDB" id="A0A0L8GDN7"/>
<dbReference type="InterPro" id="IPR000276">
    <property type="entry name" value="GPCR_Rhodpsn"/>
</dbReference>
<evidence type="ECO:0000256" key="5">
    <source>
        <dbReference type="SAM" id="Phobius"/>
    </source>
</evidence>
<dbReference type="PROSITE" id="PS50262">
    <property type="entry name" value="G_PROTEIN_RECEP_F1_2"/>
    <property type="match status" value="1"/>
</dbReference>
<dbReference type="Gene3D" id="1.20.1070.10">
    <property type="entry name" value="Rhodopsin 7-helix transmembrane proteins"/>
    <property type="match status" value="2"/>
</dbReference>
<dbReference type="SUPFAM" id="SSF81321">
    <property type="entry name" value="Family A G protein-coupled receptor-like"/>
    <property type="match status" value="1"/>
</dbReference>
<dbReference type="GO" id="GO:0016020">
    <property type="term" value="C:membrane"/>
    <property type="evidence" value="ECO:0007669"/>
    <property type="project" value="UniProtKB-SubCell"/>
</dbReference>
<dbReference type="InterPro" id="IPR017452">
    <property type="entry name" value="GPCR_Rhodpsn_7TM"/>
</dbReference>
<evidence type="ECO:0000256" key="3">
    <source>
        <dbReference type="ARBA" id="ARBA00022989"/>
    </source>
</evidence>
<feature type="transmembrane region" description="Helical" evidence="5">
    <location>
        <begin position="88"/>
        <end position="104"/>
    </location>
</feature>
<name>A0A0L8GDN7_OCTBM</name>
<dbReference type="Pfam" id="PF10316">
    <property type="entry name" value="7TM_GPCR_Srbc"/>
    <property type="match status" value="1"/>
</dbReference>
<sequence length="181" mass="21077">MQKSKINPYLLCLLIVDSFFILVTCIRNIWVSYNLDFSRNTKLYENITLNFINSALSTYSSWITVSISVERLLAVYCPFSQRYSTKNVTPYIVIFTLLVGLDSHRSRATRNTNSKYIVLTINIIFLLTTLPPSIYVLVIVLRDCKVDSTYYFLETLSLANNCVNFIMHFIVSKRFRENVKH</sequence>
<gene>
    <name evidence="7" type="ORF">OCBIM_22035834mg</name>
</gene>
<evidence type="ECO:0000256" key="1">
    <source>
        <dbReference type="ARBA" id="ARBA00004370"/>
    </source>
</evidence>
<dbReference type="PRINTS" id="PR00237">
    <property type="entry name" value="GPCRRHODOPSN"/>
</dbReference>
<feature type="transmembrane region" description="Helical" evidence="5">
    <location>
        <begin position="116"/>
        <end position="138"/>
    </location>
</feature>
<evidence type="ECO:0000313" key="7">
    <source>
        <dbReference type="EMBL" id="KOF74640.1"/>
    </source>
</evidence>
<dbReference type="GO" id="GO:0004930">
    <property type="term" value="F:G protein-coupled receptor activity"/>
    <property type="evidence" value="ECO:0007669"/>
    <property type="project" value="InterPro"/>
</dbReference>
<comment type="subcellular location">
    <subcellularLocation>
        <location evidence="1">Membrane</location>
    </subcellularLocation>
</comment>
<evidence type="ECO:0000259" key="6">
    <source>
        <dbReference type="PROSITE" id="PS50262"/>
    </source>
</evidence>
<keyword evidence="4 5" id="KW-0472">Membrane</keyword>
<evidence type="ECO:0000256" key="4">
    <source>
        <dbReference type="ARBA" id="ARBA00023136"/>
    </source>
</evidence>
<evidence type="ECO:0000256" key="2">
    <source>
        <dbReference type="ARBA" id="ARBA00022692"/>
    </source>
</evidence>
<accession>A0A0L8GDN7</accession>
<feature type="non-terminal residue" evidence="7">
    <location>
        <position position="181"/>
    </location>
</feature>
<protein>
    <recommendedName>
        <fullName evidence="6">G-protein coupled receptors family 1 profile domain-containing protein</fullName>
    </recommendedName>
</protein>
<feature type="transmembrane region" description="Helical" evidence="5">
    <location>
        <begin position="6"/>
        <end position="26"/>
    </location>
</feature>